<evidence type="ECO:0000313" key="1">
    <source>
        <dbReference type="EMBL" id="MPN27241.1"/>
    </source>
</evidence>
<dbReference type="InterPro" id="IPR016117">
    <property type="entry name" value="ArgJ-like_dom_sf"/>
</dbReference>
<gene>
    <name evidence="1" type="ORF">SDC9_174669</name>
</gene>
<dbReference type="Pfam" id="PF03576">
    <property type="entry name" value="Peptidase_S58"/>
    <property type="match status" value="1"/>
</dbReference>
<name>A0A645GJV3_9ZZZZ</name>
<organism evidence="1">
    <name type="scientific">bioreactor metagenome</name>
    <dbReference type="NCBI Taxonomy" id="1076179"/>
    <lineage>
        <taxon>unclassified sequences</taxon>
        <taxon>metagenomes</taxon>
        <taxon>ecological metagenomes</taxon>
    </lineage>
</organism>
<proteinExistence type="predicted"/>
<dbReference type="Gene3D" id="3.60.70.12">
    <property type="entry name" value="L-amino peptidase D-ALA esterase/amidase"/>
    <property type="match status" value="1"/>
</dbReference>
<dbReference type="InterPro" id="IPR005321">
    <property type="entry name" value="Peptidase_S58_DmpA"/>
</dbReference>
<accession>A0A645GJV3</accession>
<protein>
    <submittedName>
        <fullName evidence="1">Uncharacterized protein</fullName>
    </submittedName>
</protein>
<dbReference type="AlphaFoldDB" id="A0A645GJV3"/>
<dbReference type="EMBL" id="VSSQ01077059">
    <property type="protein sequence ID" value="MPN27241.1"/>
    <property type="molecule type" value="Genomic_DNA"/>
</dbReference>
<comment type="caution">
    <text evidence="1">The sequence shown here is derived from an EMBL/GenBank/DDBJ whole genome shotgun (WGS) entry which is preliminary data.</text>
</comment>
<reference evidence="1" key="1">
    <citation type="submission" date="2019-08" db="EMBL/GenBank/DDBJ databases">
        <authorList>
            <person name="Kucharzyk K."/>
            <person name="Murdoch R.W."/>
            <person name="Higgins S."/>
            <person name="Loffler F."/>
        </authorList>
    </citation>
    <scope>NUCLEOTIDE SEQUENCE</scope>
</reference>
<dbReference type="SUPFAM" id="SSF56266">
    <property type="entry name" value="DmpA/ArgJ-like"/>
    <property type="match status" value="1"/>
</dbReference>
<sequence length="53" mass="6037">MKILSDNKIDLVFKAAAESIEEAILNSLICADTTLGRNEHMRYSLKEFIEHLT</sequence>